<organism evidence="2 3">
    <name type="scientific">Chryseobacterium tagetis</name>
    <dbReference type="NCBI Taxonomy" id="2801334"/>
    <lineage>
        <taxon>Bacteria</taxon>
        <taxon>Pseudomonadati</taxon>
        <taxon>Bacteroidota</taxon>
        <taxon>Flavobacteriia</taxon>
        <taxon>Flavobacteriales</taxon>
        <taxon>Weeksellaceae</taxon>
        <taxon>Chryseobacterium group</taxon>
        <taxon>Chryseobacterium</taxon>
    </lineage>
</organism>
<keyword evidence="1" id="KW-1133">Transmembrane helix</keyword>
<keyword evidence="1" id="KW-0472">Membrane</keyword>
<feature type="transmembrane region" description="Helical" evidence="1">
    <location>
        <begin position="132"/>
        <end position="151"/>
    </location>
</feature>
<accession>A0ABS8A0R8</accession>
<evidence type="ECO:0000313" key="3">
    <source>
        <dbReference type="Proteomes" id="UP000618240"/>
    </source>
</evidence>
<name>A0ABS8A0R8_9FLAO</name>
<evidence type="ECO:0000256" key="1">
    <source>
        <dbReference type="SAM" id="Phobius"/>
    </source>
</evidence>
<reference evidence="2 3" key="1">
    <citation type="submission" date="2021-09" db="EMBL/GenBank/DDBJ databases">
        <title>Genome sequencing and assembly of Chryseobacterium sp. RG1.</title>
        <authorList>
            <person name="Chhetri G."/>
        </authorList>
    </citation>
    <scope>NUCLEOTIDE SEQUENCE [LARGE SCALE GENOMIC DNA]</scope>
    <source>
        <strain evidence="2 3">RG1</strain>
    </source>
</reference>
<feature type="transmembrane region" description="Helical" evidence="1">
    <location>
        <begin position="7"/>
        <end position="26"/>
    </location>
</feature>
<evidence type="ECO:0000313" key="2">
    <source>
        <dbReference type="EMBL" id="MCA6067584.1"/>
    </source>
</evidence>
<keyword evidence="3" id="KW-1185">Reference proteome</keyword>
<dbReference type="Proteomes" id="UP000618240">
    <property type="component" value="Unassembled WGS sequence"/>
</dbReference>
<feature type="transmembrane region" description="Helical" evidence="1">
    <location>
        <begin position="46"/>
        <end position="64"/>
    </location>
</feature>
<feature type="transmembrane region" description="Helical" evidence="1">
    <location>
        <begin position="76"/>
        <end position="95"/>
    </location>
</feature>
<dbReference type="EMBL" id="JAERSE020000003">
    <property type="protein sequence ID" value="MCA6067584.1"/>
    <property type="molecule type" value="Genomic_DNA"/>
</dbReference>
<keyword evidence="1" id="KW-0812">Transmembrane</keyword>
<protein>
    <recommendedName>
        <fullName evidence="4">ABC transporter permease</fullName>
    </recommendedName>
</protein>
<proteinExistence type="predicted"/>
<comment type="caution">
    <text evidence="2">The sequence shown here is derived from an EMBL/GenBank/DDBJ whole genome shotgun (WGS) entry which is preliminary data.</text>
</comment>
<dbReference type="RefSeq" id="WP_225688395.1">
    <property type="nucleotide sequence ID" value="NZ_JAERSE020000003.1"/>
</dbReference>
<evidence type="ECO:0008006" key="4">
    <source>
        <dbReference type="Google" id="ProtNLM"/>
    </source>
</evidence>
<sequence>MSLIKNKLISLFIYSVLWFLFLEFVFENSYEVIDPCASTPSTEFSNMIFIVPVVLALLFFYLYYGVANELSKSKKIVFSIVVLFVLPLIFAWINYHILEIDFIKNLIKGISLDGKVYEVGCYNDMVINSSALYLLNSIMVFIFSWFTIQIIKEQ</sequence>
<gene>
    <name evidence="2" type="ORF">JI747_010375</name>
</gene>